<dbReference type="GO" id="GO:0016491">
    <property type="term" value="F:oxidoreductase activity"/>
    <property type="evidence" value="ECO:0007669"/>
    <property type="project" value="UniProtKB-KW"/>
</dbReference>
<evidence type="ECO:0000313" key="3">
    <source>
        <dbReference type="Proteomes" id="UP000789941"/>
    </source>
</evidence>
<dbReference type="InterPro" id="IPR050407">
    <property type="entry name" value="Geranylgeranyl_reductase"/>
</dbReference>
<protein>
    <submittedName>
        <fullName evidence="2">Digeranylgeranylglycerophospholipid reductase</fullName>
        <ecNumber evidence="2">1.3.7.11</ecNumber>
    </submittedName>
</protein>
<dbReference type="Pfam" id="PF13450">
    <property type="entry name" value="NAD_binding_8"/>
    <property type="match status" value="1"/>
</dbReference>
<evidence type="ECO:0000259" key="1">
    <source>
        <dbReference type="Pfam" id="PF01494"/>
    </source>
</evidence>
<proteinExistence type="predicted"/>
<feature type="domain" description="FAD-binding" evidence="1">
    <location>
        <begin position="128"/>
        <end position="272"/>
    </location>
</feature>
<comment type="caution">
    <text evidence="2">The sequence shown here is derived from an EMBL/GenBank/DDBJ whole genome shotgun (WGS) entry which is preliminary data.</text>
</comment>
<dbReference type="InterPro" id="IPR002938">
    <property type="entry name" value="FAD-bd"/>
</dbReference>
<evidence type="ECO:0000313" key="2">
    <source>
        <dbReference type="EMBL" id="VVC03478.1"/>
    </source>
</evidence>
<dbReference type="Proteomes" id="UP000789941">
    <property type="component" value="Unassembled WGS sequence"/>
</dbReference>
<reference evidence="2 3" key="1">
    <citation type="submission" date="2019-08" db="EMBL/GenBank/DDBJ databases">
        <authorList>
            <person name="Vazquez-Campos X."/>
        </authorList>
    </citation>
    <scope>NUCLEOTIDE SEQUENCE [LARGE SCALE GENOMIC DNA]</scope>
    <source>
        <strain evidence="2">LFW-283_2</strain>
    </source>
</reference>
<dbReference type="EC" id="1.3.7.11" evidence="2"/>
<gene>
    <name evidence="2" type="ORF">LFW2832_00392</name>
</gene>
<dbReference type="PRINTS" id="PR00420">
    <property type="entry name" value="RNGMNOXGNASE"/>
</dbReference>
<dbReference type="EMBL" id="CABMJJ010000007">
    <property type="protein sequence ID" value="VVC03478.1"/>
    <property type="molecule type" value="Genomic_DNA"/>
</dbReference>
<name>A0A5E4LQP4_9ARCH</name>
<accession>A0A5E4LQP4</accession>
<dbReference type="PANTHER" id="PTHR42685">
    <property type="entry name" value="GERANYLGERANYL DIPHOSPHATE REDUCTASE"/>
    <property type="match status" value="1"/>
</dbReference>
<dbReference type="Gene3D" id="3.50.50.60">
    <property type="entry name" value="FAD/NAD(P)-binding domain"/>
    <property type="match status" value="1"/>
</dbReference>
<dbReference type="SUPFAM" id="SSF51905">
    <property type="entry name" value="FAD/NAD(P)-binding domain"/>
    <property type="match status" value="1"/>
</dbReference>
<sequence length="344" mass="38885">MQDYDVVIVGGGPGGLSCARHLSNSGLKILVLEKNNTLGKKICSGEVSSKTFPGVKFKNEQKWETVVVGTHKGTVPVSYNRPFLWTVGRFELETFLKNNSDAVIHFSEPVVEITPDYVVTSKAKYKYKFLVGADGSFSRVRDYLKLPMKHIVGWAFHFIIDKPADRFAVYWLPNTFPKGYGYVMSKSLGKTMIGGAMVERSDNSKESVHQVLAPKVKEWVAKEFGLDVNKLKSEGMKGNADYRGWKFNNVFLVGDAAGLLNPLTTEGIFYAVKSGEGVAKFIRRDPEGQKIMNSMQNAHRWQVLIFDIATAWPFCWLVHWILSNPKGWLRSKIFNYVFWKFMDG</sequence>
<organism evidence="2 3">
    <name type="scientific">Candidatus Bilamarchaeum dharawalense</name>
    <dbReference type="NCBI Taxonomy" id="2885759"/>
    <lineage>
        <taxon>Archaea</taxon>
        <taxon>Candidatus Micrarchaeota</taxon>
        <taxon>Candidatus Micrarchaeia</taxon>
        <taxon>Candidatus Anstonellales</taxon>
        <taxon>Candidatus Bilamarchaeaceae</taxon>
        <taxon>Candidatus Bilamarchaeum</taxon>
    </lineage>
</organism>
<keyword evidence="2" id="KW-0560">Oxidoreductase</keyword>
<dbReference type="InterPro" id="IPR036188">
    <property type="entry name" value="FAD/NAD-bd_sf"/>
</dbReference>
<dbReference type="PANTHER" id="PTHR42685:SF22">
    <property type="entry name" value="CONDITIONED MEDIUM FACTOR RECEPTOR 1"/>
    <property type="match status" value="1"/>
</dbReference>
<dbReference type="Pfam" id="PF01494">
    <property type="entry name" value="FAD_binding_3"/>
    <property type="match status" value="1"/>
</dbReference>
<dbReference type="AlphaFoldDB" id="A0A5E4LQP4"/>